<reference evidence="1 2" key="1">
    <citation type="submission" date="2023-03" db="EMBL/GenBank/DDBJ databases">
        <title>Draft genome sequence of the bacteria which degrade cell wall of Tricholomamatutake.</title>
        <authorList>
            <person name="Konishi Y."/>
            <person name="Fukuta Y."/>
            <person name="Shirasaka N."/>
        </authorList>
    </citation>
    <scope>NUCLEOTIDE SEQUENCE [LARGE SCALE GENOMIC DNA]</scope>
    <source>
        <strain evidence="2">mu1</strain>
    </source>
</reference>
<evidence type="ECO:0000313" key="2">
    <source>
        <dbReference type="Proteomes" id="UP001157114"/>
    </source>
</evidence>
<protein>
    <submittedName>
        <fullName evidence="1">Uncharacterized protein</fullName>
    </submittedName>
</protein>
<comment type="caution">
    <text evidence="1">The sequence shown here is derived from an EMBL/GenBank/DDBJ whole genome shotgun (WGS) entry which is preliminary data.</text>
</comment>
<gene>
    <name evidence="1" type="ORF">MU1_47490</name>
</gene>
<dbReference type="Proteomes" id="UP001157114">
    <property type="component" value="Unassembled WGS sequence"/>
</dbReference>
<dbReference type="EMBL" id="BSSQ01000018">
    <property type="protein sequence ID" value="GLX70403.1"/>
    <property type="molecule type" value="Genomic_DNA"/>
</dbReference>
<name>A0ABQ6GJM3_9BACL</name>
<proteinExistence type="predicted"/>
<sequence length="42" mass="4942">MPGWMQGESAAKDKNHFLWHMLHELIPQPMLHLADFLERIDG</sequence>
<organism evidence="1 2">
    <name type="scientific">Paenibacillus glycanilyticus</name>
    <dbReference type="NCBI Taxonomy" id="126569"/>
    <lineage>
        <taxon>Bacteria</taxon>
        <taxon>Bacillati</taxon>
        <taxon>Bacillota</taxon>
        <taxon>Bacilli</taxon>
        <taxon>Bacillales</taxon>
        <taxon>Paenibacillaceae</taxon>
        <taxon>Paenibacillus</taxon>
    </lineage>
</organism>
<evidence type="ECO:0000313" key="1">
    <source>
        <dbReference type="EMBL" id="GLX70403.1"/>
    </source>
</evidence>
<keyword evidence="2" id="KW-1185">Reference proteome</keyword>
<accession>A0ABQ6GJM3</accession>